<dbReference type="EMBL" id="FNJB01000003">
    <property type="protein sequence ID" value="SDO56340.1"/>
    <property type="molecule type" value="Genomic_DNA"/>
</dbReference>
<gene>
    <name evidence="1" type="ORF">SAMN05192558_103519</name>
</gene>
<dbReference type="AlphaFoldDB" id="A0A1H0KKQ0"/>
<dbReference type="Proteomes" id="UP000199651">
    <property type="component" value="Unassembled WGS sequence"/>
</dbReference>
<accession>A0A1H0KKQ0</accession>
<name>A0A1H0KKQ0_9PSEU</name>
<evidence type="ECO:0000313" key="2">
    <source>
        <dbReference type="Proteomes" id="UP000199651"/>
    </source>
</evidence>
<keyword evidence="2" id="KW-1185">Reference proteome</keyword>
<proteinExistence type="predicted"/>
<reference evidence="2" key="1">
    <citation type="submission" date="2016-10" db="EMBL/GenBank/DDBJ databases">
        <authorList>
            <person name="Varghese N."/>
            <person name="Submissions S."/>
        </authorList>
    </citation>
    <scope>NUCLEOTIDE SEQUENCE [LARGE SCALE GENOMIC DNA]</scope>
    <source>
        <strain evidence="2">IBRC-M 10655</strain>
    </source>
</reference>
<evidence type="ECO:0000313" key="1">
    <source>
        <dbReference type="EMBL" id="SDO56340.1"/>
    </source>
</evidence>
<organism evidence="1 2">
    <name type="scientific">Actinokineospora alba</name>
    <dbReference type="NCBI Taxonomy" id="504798"/>
    <lineage>
        <taxon>Bacteria</taxon>
        <taxon>Bacillati</taxon>
        <taxon>Actinomycetota</taxon>
        <taxon>Actinomycetes</taxon>
        <taxon>Pseudonocardiales</taxon>
        <taxon>Pseudonocardiaceae</taxon>
        <taxon>Actinokineospora</taxon>
    </lineage>
</organism>
<sequence length="47" mass="5381">MNNREVQPGMARLPHTEIVGAGTRRVAGMVEDREGDRNVAQFVWHYE</sequence>
<protein>
    <submittedName>
        <fullName evidence="1">Uncharacterized protein</fullName>
    </submittedName>
</protein>